<dbReference type="FunFam" id="2.40.10.10:FF:000001">
    <property type="entry name" value="Periplasmic serine protease DegS"/>
    <property type="match status" value="1"/>
</dbReference>
<evidence type="ECO:0000256" key="3">
    <source>
        <dbReference type="ARBA" id="ARBA00022801"/>
    </source>
</evidence>
<comment type="similarity">
    <text evidence="1">Belongs to the peptidase S1C family.</text>
</comment>
<sequence length="430" mass="45203">MTRNIFNDNISPRNEGNPKRSKSSGMKKLFAYSSLLVLGVGLGIGATYAYSQNPLELAQNIAPAANNPRPSTPAAAAPSSLAIPTNFVASVVQEVGPAVVRINASREVNGGGDFSEFANDPVFRRFFGSQIPDRGEKQVQRGTGSGFIISNDGKIITNAHVVEGADKVTVTLKDGRTIDGKVLGSDPLTDVAVVQVEASNLPTVKLGNSDSLQVGEWAIAIGNPLGLDNTVTTGIISAKERHSSQIGASDKRVDFLQTDAAINPGNSGGPLLNSRGEVIGVNTAIIQNAQGLGFAIPIKTAERIAEQLITTGKVEHPYLGVQMVQLTSEVKEQLADSPMADNWTIPDDSGVLLVRVMRDSPAAEAGLRSGDVLKSVGGKNVTDPDAVQEIVANTQIGDNLPVEISREGQKINLNIQVGSLNTANRSQSEK</sequence>
<dbReference type="Gene3D" id="2.40.10.10">
    <property type="entry name" value="Trypsin-like serine proteases"/>
    <property type="match status" value="2"/>
</dbReference>
<name>A0A552G2D1_MICAE</name>
<dbReference type="NCBIfam" id="NF041521">
    <property type="entry name" value="HhoA_HhoB_HtrA"/>
    <property type="match status" value="1"/>
</dbReference>
<dbReference type="SMART" id="SM00228">
    <property type="entry name" value="PDZ"/>
    <property type="match status" value="1"/>
</dbReference>
<dbReference type="InterPro" id="IPR001478">
    <property type="entry name" value="PDZ"/>
</dbReference>
<dbReference type="PANTHER" id="PTHR22939">
    <property type="entry name" value="SERINE PROTEASE FAMILY S1C HTRA-RELATED"/>
    <property type="match status" value="1"/>
</dbReference>
<evidence type="ECO:0000313" key="9">
    <source>
        <dbReference type="Proteomes" id="UP000316958"/>
    </source>
</evidence>
<comment type="caution">
    <text evidence="8">The sequence shown here is derived from an EMBL/GenBank/DDBJ whole genome shotgun (WGS) entry which is preliminary data.</text>
</comment>
<dbReference type="InterPro" id="IPR009003">
    <property type="entry name" value="Peptidase_S1_PA"/>
</dbReference>
<dbReference type="PANTHER" id="PTHR22939:SF129">
    <property type="entry name" value="SERINE PROTEASE HTRA2, MITOCHONDRIAL"/>
    <property type="match status" value="1"/>
</dbReference>
<dbReference type="Pfam" id="PF13365">
    <property type="entry name" value="Trypsin_2"/>
    <property type="match status" value="1"/>
</dbReference>
<dbReference type="InterPro" id="IPR043504">
    <property type="entry name" value="Peptidase_S1_PA_chymotrypsin"/>
</dbReference>
<dbReference type="InterPro" id="IPR001940">
    <property type="entry name" value="Peptidase_S1C"/>
</dbReference>
<evidence type="ECO:0000256" key="6">
    <source>
        <dbReference type="SAM" id="Phobius"/>
    </source>
</evidence>
<dbReference type="Gene3D" id="2.30.42.10">
    <property type="match status" value="1"/>
</dbReference>
<dbReference type="GO" id="GO:0006508">
    <property type="term" value="P:proteolysis"/>
    <property type="evidence" value="ECO:0007669"/>
    <property type="project" value="UniProtKB-KW"/>
</dbReference>
<proteinExistence type="inferred from homology"/>
<feature type="domain" description="PDZ" evidence="7">
    <location>
        <begin position="308"/>
        <end position="390"/>
    </location>
</feature>
<gene>
    <name evidence="8" type="ORF">EWV57_04150</name>
</gene>
<protein>
    <submittedName>
        <fullName evidence="8">Trypsin-like serine protease</fullName>
    </submittedName>
</protein>
<dbReference type="SUPFAM" id="SSF50494">
    <property type="entry name" value="Trypsin-like serine proteases"/>
    <property type="match status" value="1"/>
</dbReference>
<dbReference type="GO" id="GO:0004252">
    <property type="term" value="F:serine-type endopeptidase activity"/>
    <property type="evidence" value="ECO:0007669"/>
    <property type="project" value="InterPro"/>
</dbReference>
<dbReference type="Proteomes" id="UP000316958">
    <property type="component" value="Unassembled WGS sequence"/>
</dbReference>
<dbReference type="EMBL" id="SFBE01000075">
    <property type="protein sequence ID" value="TRU53110.1"/>
    <property type="molecule type" value="Genomic_DNA"/>
</dbReference>
<dbReference type="SUPFAM" id="SSF50156">
    <property type="entry name" value="PDZ domain-like"/>
    <property type="match status" value="1"/>
</dbReference>
<keyword evidence="2 8" id="KW-0645">Protease</keyword>
<feature type="transmembrane region" description="Helical" evidence="6">
    <location>
        <begin position="29"/>
        <end position="50"/>
    </location>
</feature>
<keyword evidence="4" id="KW-0720">Serine protease</keyword>
<dbReference type="PROSITE" id="PS50106">
    <property type="entry name" value="PDZ"/>
    <property type="match status" value="1"/>
</dbReference>
<dbReference type="InterPro" id="IPR036034">
    <property type="entry name" value="PDZ_sf"/>
</dbReference>
<keyword evidence="6" id="KW-0472">Membrane</keyword>
<dbReference type="PRINTS" id="PR00834">
    <property type="entry name" value="PROTEASES2C"/>
</dbReference>
<keyword evidence="6" id="KW-0812">Transmembrane</keyword>
<dbReference type="AlphaFoldDB" id="A0A552G2D1"/>
<evidence type="ECO:0000256" key="1">
    <source>
        <dbReference type="ARBA" id="ARBA00010541"/>
    </source>
</evidence>
<dbReference type="InterPro" id="IPR048172">
    <property type="entry name" value="HhoA_HhoB_HtrA-like"/>
</dbReference>
<feature type="compositionally biased region" description="Polar residues" evidence="5">
    <location>
        <begin position="1"/>
        <end position="14"/>
    </location>
</feature>
<feature type="region of interest" description="Disordered" evidence="5">
    <location>
        <begin position="1"/>
        <end position="24"/>
    </location>
</feature>
<keyword evidence="3" id="KW-0378">Hydrolase</keyword>
<evidence type="ECO:0000313" key="8">
    <source>
        <dbReference type="EMBL" id="TRU53110.1"/>
    </source>
</evidence>
<evidence type="ECO:0000256" key="2">
    <source>
        <dbReference type="ARBA" id="ARBA00022670"/>
    </source>
</evidence>
<evidence type="ECO:0000256" key="5">
    <source>
        <dbReference type="SAM" id="MobiDB-lite"/>
    </source>
</evidence>
<accession>A0A552G2D1</accession>
<dbReference type="Pfam" id="PF13180">
    <property type="entry name" value="PDZ_2"/>
    <property type="match status" value="1"/>
</dbReference>
<reference evidence="8 9" key="1">
    <citation type="submission" date="2019-01" db="EMBL/GenBank/DDBJ databases">
        <title>Coherence of Microcystis species and biogeography revealed through population genomics.</title>
        <authorList>
            <person name="Perez-Carrascal O.M."/>
            <person name="Terrat Y."/>
            <person name="Giani A."/>
            <person name="Fortin N."/>
            <person name="Tromas N."/>
            <person name="Shapiro B.J."/>
        </authorList>
    </citation>
    <scope>NUCLEOTIDE SEQUENCE [LARGE SCALE GENOMIC DNA]</scope>
    <source>
        <strain evidence="8">Ma_QC_Ch_20071001_S25D</strain>
    </source>
</reference>
<organism evidence="8 9">
    <name type="scientific">Microcystis aeruginosa Ma_QC_Ch_20071001_S25D</name>
    <dbReference type="NCBI Taxonomy" id="2486250"/>
    <lineage>
        <taxon>Bacteria</taxon>
        <taxon>Bacillati</taxon>
        <taxon>Cyanobacteriota</taxon>
        <taxon>Cyanophyceae</taxon>
        <taxon>Oscillatoriophycideae</taxon>
        <taxon>Chroococcales</taxon>
        <taxon>Microcystaceae</taxon>
        <taxon>Microcystis</taxon>
    </lineage>
</organism>
<keyword evidence="6" id="KW-1133">Transmembrane helix</keyword>
<evidence type="ECO:0000256" key="4">
    <source>
        <dbReference type="ARBA" id="ARBA00022825"/>
    </source>
</evidence>
<evidence type="ECO:0000259" key="7">
    <source>
        <dbReference type="PROSITE" id="PS50106"/>
    </source>
</evidence>